<gene>
    <name evidence="4" type="ORF">B1A_00927</name>
</gene>
<feature type="domain" description="ATP-sulfurylase PUA-like" evidence="3">
    <location>
        <begin position="19"/>
        <end position="152"/>
    </location>
</feature>
<dbReference type="InterPro" id="IPR015947">
    <property type="entry name" value="PUA-like_sf"/>
</dbReference>
<dbReference type="InterPro" id="IPR014729">
    <property type="entry name" value="Rossmann-like_a/b/a_fold"/>
</dbReference>
<proteinExistence type="predicted"/>
<dbReference type="PANTHER" id="PTHR43509:SF1">
    <property type="entry name" value="SULFATE ADENYLYLTRANSFERASE"/>
    <property type="match status" value="1"/>
</dbReference>
<dbReference type="InterPro" id="IPR024951">
    <property type="entry name" value="Sulfurylase_cat_dom"/>
</dbReference>
<dbReference type="SUPFAM" id="SSF52374">
    <property type="entry name" value="Nucleotidylyl transferase"/>
    <property type="match status" value="1"/>
</dbReference>
<dbReference type="PANTHER" id="PTHR43509">
    <property type="match status" value="1"/>
</dbReference>
<feature type="non-terminal residue" evidence="4">
    <location>
        <position position="274"/>
    </location>
</feature>
<evidence type="ECO:0000256" key="1">
    <source>
        <dbReference type="ARBA" id="ARBA00005048"/>
    </source>
</evidence>
<dbReference type="InterPro" id="IPR025980">
    <property type="entry name" value="ATP-Sase_PUA-like_dom"/>
</dbReference>
<organism evidence="4">
    <name type="scientific">mine drainage metagenome</name>
    <dbReference type="NCBI Taxonomy" id="410659"/>
    <lineage>
        <taxon>unclassified sequences</taxon>
        <taxon>metagenomes</taxon>
        <taxon>ecological metagenomes</taxon>
    </lineage>
</organism>
<dbReference type="EMBL" id="AUZX01000704">
    <property type="protein sequence ID" value="EQD80403.1"/>
    <property type="molecule type" value="Genomic_DNA"/>
</dbReference>
<dbReference type="GO" id="GO:0004781">
    <property type="term" value="F:sulfate adenylyltransferase (ATP) activity"/>
    <property type="evidence" value="ECO:0007669"/>
    <property type="project" value="InterPro"/>
</dbReference>
<accession>T1CFG3</accession>
<evidence type="ECO:0000259" key="3">
    <source>
        <dbReference type="Pfam" id="PF14306"/>
    </source>
</evidence>
<dbReference type="Pfam" id="PF14306">
    <property type="entry name" value="PUA_2"/>
    <property type="match status" value="1"/>
</dbReference>
<dbReference type="AlphaFoldDB" id="T1CFG3"/>
<dbReference type="Pfam" id="PF01747">
    <property type="entry name" value="ATP-sulfurylase"/>
    <property type="match status" value="1"/>
</dbReference>
<evidence type="ECO:0000259" key="2">
    <source>
        <dbReference type="Pfam" id="PF01747"/>
    </source>
</evidence>
<keyword evidence="4" id="KW-0548">Nucleotidyltransferase</keyword>
<protein>
    <submittedName>
        <fullName evidence="4">Sulfate adenylyltransferase</fullName>
    </submittedName>
</protein>
<dbReference type="Gene3D" id="3.10.400.10">
    <property type="entry name" value="Sulfate adenylyltransferase"/>
    <property type="match status" value="1"/>
</dbReference>
<feature type="domain" description="Sulphate adenylyltransferase catalytic" evidence="2">
    <location>
        <begin position="165"/>
        <end position="274"/>
    </location>
</feature>
<keyword evidence="4" id="KW-0808">Transferase</keyword>
<name>T1CFG3_9ZZZZ</name>
<sequence>MIPDFHGKKITKIPELNIEEYSELTNVKISLRTTISLNNLRKGILSPLVGFNSYEDTMEIMKESRLPGGVPWSIPLLLPVENETFQNILDGDMISLNYNSKVKAILSVEEKFSIDRNKYCQKIYGTDDKLHPGVESMMKQDNSYLSGKILGISSDQEFSEFSQVDPIELRKMFKARNFKSVTAFQTRNPPHRGHEFLHKFALLTTDALLLNPVIGPKKPGDFSDNEIFESYKIYVDNYLPQKRVFLYPLIYTMHYAGPREALMHMIMRKNLGCS</sequence>
<reference evidence="4" key="2">
    <citation type="journal article" date="2014" name="ISME J.">
        <title>Microbial stratification in low pH oxic and suboxic macroscopic growths along an acid mine drainage.</title>
        <authorList>
            <person name="Mendez-Garcia C."/>
            <person name="Mesa V."/>
            <person name="Sprenger R.R."/>
            <person name="Richter M."/>
            <person name="Diez M.S."/>
            <person name="Solano J."/>
            <person name="Bargiela R."/>
            <person name="Golyshina O.V."/>
            <person name="Manteca A."/>
            <person name="Ramos J.L."/>
            <person name="Gallego J.R."/>
            <person name="Llorente I."/>
            <person name="Martins Dos Santos V.A."/>
            <person name="Jensen O.N."/>
            <person name="Pelaez A.I."/>
            <person name="Sanchez J."/>
            <person name="Ferrer M."/>
        </authorList>
    </citation>
    <scope>NUCLEOTIDE SEQUENCE</scope>
</reference>
<comment type="pathway">
    <text evidence="1">Sulfur metabolism; hydrogen sulfide biosynthesis; sulfite from sulfate: step 1/3.</text>
</comment>
<comment type="caution">
    <text evidence="4">The sequence shown here is derived from an EMBL/GenBank/DDBJ whole genome shotgun (WGS) entry which is preliminary data.</text>
</comment>
<evidence type="ECO:0000313" key="4">
    <source>
        <dbReference type="EMBL" id="EQD80403.1"/>
    </source>
</evidence>
<reference evidence="4" key="1">
    <citation type="submission" date="2013-08" db="EMBL/GenBank/DDBJ databases">
        <authorList>
            <person name="Mendez C."/>
            <person name="Richter M."/>
            <person name="Ferrer M."/>
            <person name="Sanchez J."/>
        </authorList>
    </citation>
    <scope>NUCLEOTIDE SEQUENCE</scope>
</reference>
<dbReference type="Gene3D" id="3.40.50.620">
    <property type="entry name" value="HUPs"/>
    <property type="match status" value="1"/>
</dbReference>
<dbReference type="SUPFAM" id="SSF88697">
    <property type="entry name" value="PUA domain-like"/>
    <property type="match status" value="1"/>
</dbReference>